<dbReference type="OrthoDB" id="291007at2759"/>
<feature type="coiled-coil region" evidence="1">
    <location>
        <begin position="60"/>
        <end position="150"/>
    </location>
</feature>
<organism evidence="2 3">
    <name type="scientific">Penicillium oxalicum (strain 114-2 / CGMCC 5302)</name>
    <name type="common">Penicillium decumbens</name>
    <dbReference type="NCBI Taxonomy" id="933388"/>
    <lineage>
        <taxon>Eukaryota</taxon>
        <taxon>Fungi</taxon>
        <taxon>Dikarya</taxon>
        <taxon>Ascomycota</taxon>
        <taxon>Pezizomycotina</taxon>
        <taxon>Eurotiomycetes</taxon>
        <taxon>Eurotiomycetidae</taxon>
        <taxon>Eurotiales</taxon>
        <taxon>Aspergillaceae</taxon>
        <taxon>Penicillium</taxon>
    </lineage>
</organism>
<gene>
    <name evidence="2" type="ORF">PDE_02415</name>
</gene>
<dbReference type="Proteomes" id="UP000019376">
    <property type="component" value="Unassembled WGS sequence"/>
</dbReference>
<evidence type="ECO:0000313" key="3">
    <source>
        <dbReference type="Proteomes" id="UP000019376"/>
    </source>
</evidence>
<keyword evidence="1" id="KW-0175">Coiled coil</keyword>
<dbReference type="HOGENOM" id="CLU_980409_0_0_1"/>
<accession>S8AZN6</accession>
<keyword evidence="3" id="KW-1185">Reference proteome</keyword>
<dbReference type="EMBL" id="KB644410">
    <property type="protein sequence ID" value="EPS27472.1"/>
    <property type="molecule type" value="Genomic_DNA"/>
</dbReference>
<evidence type="ECO:0000313" key="2">
    <source>
        <dbReference type="EMBL" id="EPS27472.1"/>
    </source>
</evidence>
<dbReference type="AlphaFoldDB" id="S8AZN6"/>
<reference evidence="2 3" key="1">
    <citation type="journal article" date="2013" name="PLoS ONE">
        <title>Genomic and secretomic analyses reveal unique features of the lignocellulolytic enzyme system of Penicillium decumbens.</title>
        <authorList>
            <person name="Liu G."/>
            <person name="Zhang L."/>
            <person name="Wei X."/>
            <person name="Zou G."/>
            <person name="Qin Y."/>
            <person name="Ma L."/>
            <person name="Li J."/>
            <person name="Zheng H."/>
            <person name="Wang S."/>
            <person name="Wang C."/>
            <person name="Xun L."/>
            <person name="Zhao G.-P."/>
            <person name="Zhou Z."/>
            <person name="Qu Y."/>
        </authorList>
    </citation>
    <scope>NUCLEOTIDE SEQUENCE [LARGE SCALE GENOMIC DNA]</scope>
    <source>
        <strain evidence="3">114-2 / CGMCC 5302</strain>
    </source>
</reference>
<proteinExistence type="predicted"/>
<name>S8AZN6_PENO1</name>
<evidence type="ECO:0000256" key="1">
    <source>
        <dbReference type="SAM" id="Coils"/>
    </source>
</evidence>
<sequence length="284" mass="32519">MRKSPSPPQKTVLYASKTKHEGDFVKAAQDKMVDEARTLRHYSPENAVANSSGLELLQSLRELRQRQEALEASDKEIRVELDKTRESNKDIRVELDKTRESNKDIRAELDKTRESNKDIRAELDETREINNGLRDNIGELERRQHNARQRIISTFVRETRLPPRGAARRAALRSMQDRDLAWSIGQIPSLNQEVHGGDILLDAPMILKRFRPSDEEWQAFIELYGVEPGVVMPLGNHNNPPPSFESLELTWNRSGQNEICHNALGCDCLDTTYRESHSTRAQAC</sequence>
<protein>
    <submittedName>
        <fullName evidence="2">Uncharacterized protein</fullName>
    </submittedName>
</protein>